<proteinExistence type="predicted"/>
<feature type="transmembrane region" description="Helical" evidence="1">
    <location>
        <begin position="120"/>
        <end position="138"/>
    </location>
</feature>
<name>A0A1W0WTK2_HYPEX</name>
<dbReference type="Proteomes" id="UP000192578">
    <property type="component" value="Unassembled WGS sequence"/>
</dbReference>
<keyword evidence="1" id="KW-0812">Transmembrane</keyword>
<evidence type="ECO:0000313" key="3">
    <source>
        <dbReference type="Proteomes" id="UP000192578"/>
    </source>
</evidence>
<feature type="transmembrane region" description="Helical" evidence="1">
    <location>
        <begin position="7"/>
        <end position="26"/>
    </location>
</feature>
<keyword evidence="1" id="KW-1133">Transmembrane helix</keyword>
<evidence type="ECO:0008006" key="4">
    <source>
        <dbReference type="Google" id="ProtNLM"/>
    </source>
</evidence>
<sequence length="215" mass="25354">MKDSAKTLLQCSIFLGGFVGVHYLWWRVQQNPEFIAPEDRKPHPVFIIHDRWVARRATAARKALEDANKPSRADESPRQRRHTWGNRRIMRFWRLRKWVRDTTKPIPYEAARKWDRRLGSAYNIMAFTCFCMAVYLFVKKNKQDAKENRAETSAEYYVRTLNLKDVKVTRFSLLGETLLSDTVKDADEMRERRLQKLPGYSPELVPPAETTILPQ</sequence>
<evidence type="ECO:0000256" key="1">
    <source>
        <dbReference type="SAM" id="Phobius"/>
    </source>
</evidence>
<gene>
    <name evidence="2" type="ORF">BV898_07348</name>
</gene>
<organism evidence="2 3">
    <name type="scientific">Hypsibius exemplaris</name>
    <name type="common">Freshwater tardigrade</name>
    <dbReference type="NCBI Taxonomy" id="2072580"/>
    <lineage>
        <taxon>Eukaryota</taxon>
        <taxon>Metazoa</taxon>
        <taxon>Ecdysozoa</taxon>
        <taxon>Tardigrada</taxon>
        <taxon>Eutardigrada</taxon>
        <taxon>Parachela</taxon>
        <taxon>Hypsibioidea</taxon>
        <taxon>Hypsibiidae</taxon>
        <taxon>Hypsibius</taxon>
    </lineage>
</organism>
<dbReference type="EMBL" id="MTYJ01000048">
    <property type="protein sequence ID" value="OQV18521.1"/>
    <property type="molecule type" value="Genomic_DNA"/>
</dbReference>
<dbReference type="AlphaFoldDB" id="A0A1W0WTK2"/>
<evidence type="ECO:0000313" key="2">
    <source>
        <dbReference type="EMBL" id="OQV18521.1"/>
    </source>
</evidence>
<dbReference type="OrthoDB" id="5833121at2759"/>
<keyword evidence="1" id="KW-0472">Membrane</keyword>
<comment type="caution">
    <text evidence="2">The sequence shown here is derived from an EMBL/GenBank/DDBJ whole genome shotgun (WGS) entry which is preliminary data.</text>
</comment>
<reference evidence="3" key="1">
    <citation type="submission" date="2017-01" db="EMBL/GenBank/DDBJ databases">
        <title>Comparative genomics of anhydrobiosis in the tardigrade Hypsibius dujardini.</title>
        <authorList>
            <person name="Yoshida Y."/>
            <person name="Koutsovoulos G."/>
            <person name="Laetsch D."/>
            <person name="Stevens L."/>
            <person name="Kumar S."/>
            <person name="Horikawa D."/>
            <person name="Ishino K."/>
            <person name="Komine S."/>
            <person name="Tomita M."/>
            <person name="Blaxter M."/>
            <person name="Arakawa K."/>
        </authorList>
    </citation>
    <scope>NUCLEOTIDE SEQUENCE [LARGE SCALE GENOMIC DNA]</scope>
    <source>
        <strain evidence="3">Z151</strain>
    </source>
</reference>
<keyword evidence="3" id="KW-1185">Reference proteome</keyword>
<protein>
    <recommendedName>
        <fullName evidence="4">Transmembrane protein</fullName>
    </recommendedName>
</protein>
<accession>A0A1W0WTK2</accession>